<dbReference type="InterPro" id="IPR011650">
    <property type="entry name" value="Peptidase_M20_dimer"/>
</dbReference>
<feature type="binding site" evidence="3">
    <location>
        <position position="101"/>
    </location>
    <ligand>
        <name>Zn(2+)</name>
        <dbReference type="ChEBI" id="CHEBI:29105"/>
        <label>2</label>
    </ligand>
</feature>
<dbReference type="PANTHER" id="PTHR32494:SF5">
    <property type="entry name" value="ALLANTOATE AMIDOHYDROLASE"/>
    <property type="match status" value="1"/>
</dbReference>
<evidence type="ECO:0000256" key="1">
    <source>
        <dbReference type="ARBA" id="ARBA00006153"/>
    </source>
</evidence>
<dbReference type="InterPro" id="IPR036264">
    <property type="entry name" value="Bact_exopeptidase_dim_dom"/>
</dbReference>
<evidence type="ECO:0000259" key="4">
    <source>
        <dbReference type="Pfam" id="PF07687"/>
    </source>
</evidence>
<comment type="cofactor">
    <cofactor evidence="3">
        <name>Zn(2+)</name>
        <dbReference type="ChEBI" id="CHEBI:29105"/>
    </cofactor>
    <text evidence="3">Binds 2 Zn(2+) ions per subunit.</text>
</comment>
<dbReference type="GO" id="GO:0016813">
    <property type="term" value="F:hydrolase activity, acting on carbon-nitrogen (but not peptide) bonds, in linear amidines"/>
    <property type="evidence" value="ECO:0007669"/>
    <property type="project" value="InterPro"/>
</dbReference>
<protein>
    <submittedName>
        <fullName evidence="5">N-carbamoyl-L-amino-acid hydrolase</fullName>
    </submittedName>
</protein>
<name>A0A1I6UYC6_9RHOB</name>
<feature type="domain" description="Peptidase M20 dimerisation" evidence="4">
    <location>
        <begin position="219"/>
        <end position="320"/>
    </location>
</feature>
<keyword evidence="6" id="KW-1185">Reference proteome</keyword>
<dbReference type="RefSeq" id="WP_245696200.1">
    <property type="nucleotide sequence ID" value="NZ_FNCL01000014.1"/>
</dbReference>
<comment type="similarity">
    <text evidence="1">Belongs to the peptidase M20 family.</text>
</comment>
<feature type="binding site" evidence="3">
    <location>
        <position position="90"/>
    </location>
    <ligand>
        <name>Zn(2+)</name>
        <dbReference type="ChEBI" id="CHEBI:29105"/>
        <label>1</label>
    </ligand>
</feature>
<dbReference type="CDD" id="cd03884">
    <property type="entry name" value="M20_bAS"/>
    <property type="match status" value="1"/>
</dbReference>
<dbReference type="Gene3D" id="3.30.70.360">
    <property type="match status" value="1"/>
</dbReference>
<proteinExistence type="inferred from homology"/>
<accession>A0A1I6UYC6</accession>
<keyword evidence="2 5" id="KW-0378">Hydrolase</keyword>
<organism evidence="5 6">
    <name type="scientific">Alloyangia pacifica</name>
    <dbReference type="NCBI Taxonomy" id="311180"/>
    <lineage>
        <taxon>Bacteria</taxon>
        <taxon>Pseudomonadati</taxon>
        <taxon>Pseudomonadota</taxon>
        <taxon>Alphaproteobacteria</taxon>
        <taxon>Rhodobacterales</taxon>
        <taxon>Roseobacteraceae</taxon>
        <taxon>Alloyangia</taxon>
    </lineage>
</organism>
<gene>
    <name evidence="5" type="ORF">SAMN04488050_109116</name>
</gene>
<dbReference type="PIRSF" id="PIRSF001235">
    <property type="entry name" value="Amidase_carbamoylase"/>
    <property type="match status" value="1"/>
</dbReference>
<keyword evidence="3" id="KW-0479">Metal-binding</keyword>
<evidence type="ECO:0000313" key="5">
    <source>
        <dbReference type="EMBL" id="SFT06413.1"/>
    </source>
</evidence>
<dbReference type="InterPro" id="IPR002933">
    <property type="entry name" value="Peptidase_M20"/>
</dbReference>
<keyword evidence="3" id="KW-0862">Zinc</keyword>
<dbReference type="Pfam" id="PF07687">
    <property type="entry name" value="M20_dimer"/>
    <property type="match status" value="1"/>
</dbReference>
<dbReference type="AlphaFoldDB" id="A0A1I6UYC6"/>
<feature type="binding site" evidence="3">
    <location>
        <position position="136"/>
    </location>
    <ligand>
        <name>Zn(2+)</name>
        <dbReference type="ChEBI" id="CHEBI:29105"/>
        <label>2</label>
    </ligand>
</feature>
<dbReference type="NCBIfam" id="TIGR01879">
    <property type="entry name" value="hydantase"/>
    <property type="match status" value="1"/>
</dbReference>
<dbReference type="EMBL" id="FOZW01000009">
    <property type="protein sequence ID" value="SFT06413.1"/>
    <property type="molecule type" value="Genomic_DNA"/>
</dbReference>
<feature type="binding site" evidence="3">
    <location>
        <position position="390"/>
    </location>
    <ligand>
        <name>Zn(2+)</name>
        <dbReference type="ChEBI" id="CHEBI:29105"/>
        <label>2</label>
    </ligand>
</feature>
<dbReference type="Gene3D" id="3.40.630.10">
    <property type="entry name" value="Zn peptidases"/>
    <property type="match status" value="1"/>
</dbReference>
<dbReference type="STRING" id="311180.SAMN04488050_109116"/>
<dbReference type="InterPro" id="IPR010158">
    <property type="entry name" value="Amidase_Cbmase"/>
</dbReference>
<feature type="binding site" evidence="3">
    <location>
        <position position="101"/>
    </location>
    <ligand>
        <name>Zn(2+)</name>
        <dbReference type="ChEBI" id="CHEBI:29105"/>
        <label>1</label>
    </ligand>
</feature>
<dbReference type="GO" id="GO:0046872">
    <property type="term" value="F:metal ion binding"/>
    <property type="evidence" value="ECO:0007669"/>
    <property type="project" value="UniProtKB-KW"/>
</dbReference>
<feature type="binding site" evidence="3">
    <location>
        <position position="200"/>
    </location>
    <ligand>
        <name>Zn(2+)</name>
        <dbReference type="ChEBI" id="CHEBI:29105"/>
        <label>1</label>
    </ligand>
</feature>
<evidence type="ECO:0000256" key="2">
    <source>
        <dbReference type="ARBA" id="ARBA00022801"/>
    </source>
</evidence>
<sequence length="426" mass="45064">MTLMDRNIDTLPRIDGERLWSRLMSMAEIGARDDDGVDRQALSAEDRAAMARLIGWGEAIGVTASFDTAGNLFLTLPGASEGAPVLIGSHLDSQPTGGRFDGVYGVLAAFEVLETLHDAGITPPRPITLVAWMNEEGGRFAPGMMGSEVFAGHRSLDDIRAVRDAEGISVGAELDLLAETFPQVPRHEPGFALHAYIEPHIEQADRLERDALVIGAVTGIQGKKTYEITLSGREAHAGTEPMERRADAVQAFARVALAMQAAALEAGPDIRFTIGRVEVEPNAPSVVPATVRFRIDLRHPENAVLDRVGAALEAAAEQEASPCTSAVRRMVDAPANGFSPALRAAILASAAARGLPATELLSAAGHDARHMAPLTAAAMIFIPCRGGLSHHPDEWADPDHVAAGAQVLLDTCLKAASATRENGDLS</sequence>
<dbReference type="Pfam" id="PF01546">
    <property type="entry name" value="Peptidase_M20"/>
    <property type="match status" value="1"/>
</dbReference>
<dbReference type="PANTHER" id="PTHR32494">
    <property type="entry name" value="ALLANTOATE DEIMINASE-RELATED"/>
    <property type="match status" value="1"/>
</dbReference>
<dbReference type="SUPFAM" id="SSF55031">
    <property type="entry name" value="Bacterial exopeptidase dimerisation domain"/>
    <property type="match status" value="1"/>
</dbReference>
<reference evidence="6" key="1">
    <citation type="submission" date="2016-10" db="EMBL/GenBank/DDBJ databases">
        <authorList>
            <person name="Varghese N."/>
            <person name="Submissions S."/>
        </authorList>
    </citation>
    <scope>NUCLEOTIDE SEQUENCE [LARGE SCALE GENOMIC DNA]</scope>
    <source>
        <strain evidence="6">DSM 26894</strain>
    </source>
</reference>
<dbReference type="Proteomes" id="UP000199392">
    <property type="component" value="Unassembled WGS sequence"/>
</dbReference>
<dbReference type="SUPFAM" id="SSF53187">
    <property type="entry name" value="Zn-dependent exopeptidases"/>
    <property type="match status" value="1"/>
</dbReference>
<evidence type="ECO:0000256" key="3">
    <source>
        <dbReference type="PIRSR" id="PIRSR001235-1"/>
    </source>
</evidence>
<evidence type="ECO:0000313" key="6">
    <source>
        <dbReference type="Proteomes" id="UP000199392"/>
    </source>
</evidence>